<organism evidence="1 2">
    <name type="scientific">Chryseobacterium oleae</name>
    <dbReference type="NCBI Taxonomy" id="491207"/>
    <lineage>
        <taxon>Bacteria</taxon>
        <taxon>Pseudomonadati</taxon>
        <taxon>Bacteroidota</taxon>
        <taxon>Flavobacteriia</taxon>
        <taxon>Flavobacteriales</taxon>
        <taxon>Weeksellaceae</taxon>
        <taxon>Chryseobacterium group</taxon>
        <taxon>Chryseobacterium</taxon>
    </lineage>
</organism>
<name>A0A1I4YQW6_CHROL</name>
<keyword evidence="2" id="KW-1185">Reference proteome</keyword>
<protein>
    <submittedName>
        <fullName evidence="1">Uncharacterized protein</fullName>
    </submittedName>
</protein>
<sequence length="78" mass="9575">MKSKKYYFHDKNRNIISEDQLIGKKIDDLECFFSDYQVEKLHTNERIFILKKSFFGIFKLRLHLYLTEDTVYEYAIQN</sequence>
<dbReference type="EMBL" id="FOVD01000003">
    <property type="protein sequence ID" value="SFN40401.1"/>
    <property type="molecule type" value="Genomic_DNA"/>
</dbReference>
<gene>
    <name evidence="1" type="ORF">SAMN05421594_2615</name>
</gene>
<dbReference type="AlphaFoldDB" id="A0A1I4YQW6"/>
<evidence type="ECO:0000313" key="2">
    <source>
        <dbReference type="Proteomes" id="UP000198769"/>
    </source>
</evidence>
<proteinExistence type="predicted"/>
<accession>A0A1I4YQW6</accession>
<evidence type="ECO:0000313" key="1">
    <source>
        <dbReference type="EMBL" id="SFN40401.1"/>
    </source>
</evidence>
<dbReference type="Proteomes" id="UP000198769">
    <property type="component" value="Unassembled WGS sequence"/>
</dbReference>
<dbReference type="RefSeq" id="WP_090024822.1">
    <property type="nucleotide sequence ID" value="NZ_FOVD01000003.1"/>
</dbReference>
<dbReference type="OrthoDB" id="1266121at2"/>
<reference evidence="2" key="1">
    <citation type="submission" date="2016-10" db="EMBL/GenBank/DDBJ databases">
        <authorList>
            <person name="Varghese N."/>
            <person name="Submissions S."/>
        </authorList>
    </citation>
    <scope>NUCLEOTIDE SEQUENCE [LARGE SCALE GENOMIC DNA]</scope>
    <source>
        <strain evidence="2">DSM 25575</strain>
    </source>
</reference>